<reference evidence="1" key="5">
    <citation type="journal article" date="2021" name="G3 (Bethesda)">
        <title>Aegilops tauschii genome assembly Aet v5.0 features greater sequence contiguity and improved annotation.</title>
        <authorList>
            <person name="Wang L."/>
            <person name="Zhu T."/>
            <person name="Rodriguez J.C."/>
            <person name="Deal K.R."/>
            <person name="Dubcovsky J."/>
            <person name="McGuire P.E."/>
            <person name="Lux T."/>
            <person name="Spannagl M."/>
            <person name="Mayer K.F.X."/>
            <person name="Baldrich P."/>
            <person name="Meyers B.C."/>
            <person name="Huo N."/>
            <person name="Gu Y.Q."/>
            <person name="Zhou H."/>
            <person name="Devos K.M."/>
            <person name="Bennetzen J.L."/>
            <person name="Unver T."/>
            <person name="Budak H."/>
            <person name="Gulick P.J."/>
            <person name="Galiba G."/>
            <person name="Kalapos B."/>
            <person name="Nelson D.R."/>
            <person name="Li P."/>
            <person name="You F.M."/>
            <person name="Luo M.C."/>
            <person name="Dvorak J."/>
        </authorList>
    </citation>
    <scope>NUCLEOTIDE SEQUENCE [LARGE SCALE GENOMIC DNA]</scope>
    <source>
        <strain evidence="1">cv. AL8/78</strain>
    </source>
</reference>
<evidence type="ECO:0000313" key="1">
    <source>
        <dbReference type="EnsemblPlants" id="AET7Gv20233300.4"/>
    </source>
</evidence>
<proteinExistence type="predicted"/>
<dbReference type="AlphaFoldDB" id="A0A453QLW6"/>
<dbReference type="EnsemblPlants" id="AET7Gv20233300.4">
    <property type="protein sequence ID" value="AET7Gv20233300.4"/>
    <property type="gene ID" value="AET7Gv20233300"/>
</dbReference>
<reference evidence="1" key="4">
    <citation type="submission" date="2019-03" db="UniProtKB">
        <authorList>
            <consortium name="EnsemblPlants"/>
        </authorList>
    </citation>
    <scope>IDENTIFICATION</scope>
</reference>
<keyword evidence="2" id="KW-1185">Reference proteome</keyword>
<organism evidence="1 2">
    <name type="scientific">Aegilops tauschii subsp. strangulata</name>
    <name type="common">Goatgrass</name>
    <dbReference type="NCBI Taxonomy" id="200361"/>
    <lineage>
        <taxon>Eukaryota</taxon>
        <taxon>Viridiplantae</taxon>
        <taxon>Streptophyta</taxon>
        <taxon>Embryophyta</taxon>
        <taxon>Tracheophyta</taxon>
        <taxon>Spermatophyta</taxon>
        <taxon>Magnoliopsida</taxon>
        <taxon>Liliopsida</taxon>
        <taxon>Poales</taxon>
        <taxon>Poaceae</taxon>
        <taxon>BOP clade</taxon>
        <taxon>Pooideae</taxon>
        <taxon>Triticodae</taxon>
        <taxon>Triticeae</taxon>
        <taxon>Triticinae</taxon>
        <taxon>Aegilops</taxon>
    </lineage>
</organism>
<dbReference type="Proteomes" id="UP000015105">
    <property type="component" value="Chromosome 7D"/>
</dbReference>
<evidence type="ECO:0000313" key="2">
    <source>
        <dbReference type="Proteomes" id="UP000015105"/>
    </source>
</evidence>
<accession>A0A453QLW6</accession>
<reference evidence="2" key="1">
    <citation type="journal article" date="2014" name="Science">
        <title>Ancient hybridizations among the ancestral genomes of bread wheat.</title>
        <authorList>
            <consortium name="International Wheat Genome Sequencing Consortium,"/>
            <person name="Marcussen T."/>
            <person name="Sandve S.R."/>
            <person name="Heier L."/>
            <person name="Spannagl M."/>
            <person name="Pfeifer M."/>
            <person name="Jakobsen K.S."/>
            <person name="Wulff B.B."/>
            <person name="Steuernagel B."/>
            <person name="Mayer K.F."/>
            <person name="Olsen O.A."/>
        </authorList>
    </citation>
    <scope>NUCLEOTIDE SEQUENCE [LARGE SCALE GENOMIC DNA]</scope>
    <source>
        <strain evidence="2">cv. AL8/78</strain>
    </source>
</reference>
<dbReference type="Gramene" id="AET7Gv20233300.4">
    <property type="protein sequence ID" value="AET7Gv20233300.4"/>
    <property type="gene ID" value="AET7Gv20233300"/>
</dbReference>
<reference evidence="1" key="3">
    <citation type="journal article" date="2017" name="Nature">
        <title>Genome sequence of the progenitor of the wheat D genome Aegilops tauschii.</title>
        <authorList>
            <person name="Luo M.C."/>
            <person name="Gu Y.Q."/>
            <person name="Puiu D."/>
            <person name="Wang H."/>
            <person name="Twardziok S.O."/>
            <person name="Deal K.R."/>
            <person name="Huo N."/>
            <person name="Zhu T."/>
            <person name="Wang L."/>
            <person name="Wang Y."/>
            <person name="McGuire P.E."/>
            <person name="Liu S."/>
            <person name="Long H."/>
            <person name="Ramasamy R.K."/>
            <person name="Rodriguez J.C."/>
            <person name="Van S.L."/>
            <person name="Yuan L."/>
            <person name="Wang Z."/>
            <person name="Xia Z."/>
            <person name="Xiao L."/>
            <person name="Anderson O.D."/>
            <person name="Ouyang S."/>
            <person name="Liang Y."/>
            <person name="Zimin A.V."/>
            <person name="Pertea G."/>
            <person name="Qi P."/>
            <person name="Bennetzen J.L."/>
            <person name="Dai X."/>
            <person name="Dawson M.W."/>
            <person name="Muller H.G."/>
            <person name="Kugler K."/>
            <person name="Rivarola-Duarte L."/>
            <person name="Spannagl M."/>
            <person name="Mayer K.F.X."/>
            <person name="Lu F.H."/>
            <person name="Bevan M.W."/>
            <person name="Leroy P."/>
            <person name="Li P."/>
            <person name="You F.M."/>
            <person name="Sun Q."/>
            <person name="Liu Z."/>
            <person name="Lyons E."/>
            <person name="Wicker T."/>
            <person name="Salzberg S.L."/>
            <person name="Devos K.M."/>
            <person name="Dvorak J."/>
        </authorList>
    </citation>
    <scope>NUCLEOTIDE SEQUENCE [LARGE SCALE GENOMIC DNA]</scope>
    <source>
        <strain evidence="1">cv. AL8/78</strain>
    </source>
</reference>
<name>A0A453QLW6_AEGTS</name>
<protein>
    <submittedName>
        <fullName evidence="1">Uncharacterized protein</fullName>
    </submittedName>
</protein>
<reference evidence="2" key="2">
    <citation type="journal article" date="2017" name="Nat. Plants">
        <title>The Aegilops tauschii genome reveals multiple impacts of transposons.</title>
        <authorList>
            <person name="Zhao G."/>
            <person name="Zou C."/>
            <person name="Li K."/>
            <person name="Wang K."/>
            <person name="Li T."/>
            <person name="Gao L."/>
            <person name="Zhang X."/>
            <person name="Wang H."/>
            <person name="Yang Z."/>
            <person name="Liu X."/>
            <person name="Jiang W."/>
            <person name="Mao L."/>
            <person name="Kong X."/>
            <person name="Jiao Y."/>
            <person name="Jia J."/>
        </authorList>
    </citation>
    <scope>NUCLEOTIDE SEQUENCE [LARGE SCALE GENOMIC DNA]</scope>
    <source>
        <strain evidence="2">cv. AL8/78</strain>
    </source>
</reference>
<sequence>CFSSSRNTAQILPKQKPFNQLNKSLVSRGWKAWCRPRHVQFHPCISEQRCLWDVTESAKNTQPICVASTEWPLPSTPATLFSSKDHDDCPAEHRECDGHRRKLHGRAQL</sequence>